<comment type="caution">
    <text evidence="1">The sequence shown here is derived from an EMBL/GenBank/DDBJ whole genome shotgun (WGS) entry which is preliminary data.</text>
</comment>
<evidence type="ECO:0008006" key="3">
    <source>
        <dbReference type="Google" id="ProtNLM"/>
    </source>
</evidence>
<dbReference type="InterPro" id="IPR023351">
    <property type="entry name" value="YppE-like_sf"/>
</dbReference>
<organism evidence="1 2">
    <name type="scientific">Pseudoneobacillus rhizosphaerae</name>
    <dbReference type="NCBI Taxonomy" id="2880968"/>
    <lineage>
        <taxon>Bacteria</taxon>
        <taxon>Bacillati</taxon>
        <taxon>Bacillota</taxon>
        <taxon>Bacilli</taxon>
        <taxon>Bacillales</taxon>
        <taxon>Bacillaceae</taxon>
        <taxon>Pseudoneobacillus</taxon>
    </lineage>
</organism>
<dbReference type="AlphaFoldDB" id="A0A9C7LB84"/>
<keyword evidence="2" id="KW-1185">Reference proteome</keyword>
<sequence length="121" mass="13929">MDTQLEELTKNLLGYIEEAKAQFEKSKSSGIEGDFFLDVKPFADLVKSTLDEWIVSASSWVQTEKPSYINEKQLVTTYDHIEKISIQSFYPKTSRKLYLSSFQSAQFVLQSICSNLQFQPK</sequence>
<dbReference type="InterPro" id="IPR014913">
    <property type="entry name" value="YppE-like"/>
</dbReference>
<evidence type="ECO:0000313" key="2">
    <source>
        <dbReference type="Proteomes" id="UP000789845"/>
    </source>
</evidence>
<dbReference type="Gene3D" id="1.20.120.440">
    <property type="entry name" value="YppE-like"/>
    <property type="match status" value="1"/>
</dbReference>
<evidence type="ECO:0000313" key="1">
    <source>
        <dbReference type="EMBL" id="CAG9608265.1"/>
    </source>
</evidence>
<dbReference type="Pfam" id="PF08807">
    <property type="entry name" value="DUF1798"/>
    <property type="match status" value="1"/>
</dbReference>
<reference evidence="1" key="1">
    <citation type="submission" date="2021-10" db="EMBL/GenBank/DDBJ databases">
        <authorList>
            <person name="Criscuolo A."/>
        </authorList>
    </citation>
    <scope>NUCLEOTIDE SEQUENCE</scope>
    <source>
        <strain evidence="1">CIP111885</strain>
    </source>
</reference>
<protein>
    <recommendedName>
        <fullName evidence="3">DUF1798 family protein</fullName>
    </recommendedName>
</protein>
<dbReference type="Proteomes" id="UP000789845">
    <property type="component" value="Unassembled WGS sequence"/>
</dbReference>
<proteinExistence type="predicted"/>
<dbReference type="SUPFAM" id="SSF140415">
    <property type="entry name" value="YppE-like"/>
    <property type="match status" value="1"/>
</dbReference>
<accession>A0A9C7LB84</accession>
<name>A0A9C7LB84_9BACI</name>
<dbReference type="EMBL" id="CAKJTG010000009">
    <property type="protein sequence ID" value="CAG9608265.1"/>
    <property type="molecule type" value="Genomic_DNA"/>
</dbReference>
<gene>
    <name evidence="1" type="ORF">NEOCIP111885_01957</name>
</gene>
<dbReference type="RefSeq" id="WP_230496505.1">
    <property type="nucleotide sequence ID" value="NZ_CAKJTG010000009.1"/>
</dbReference>